<proteinExistence type="predicted"/>
<dbReference type="PIRSF" id="PIRSF034565">
    <property type="entry name" value="UCP034565"/>
    <property type="match status" value="1"/>
</dbReference>
<dbReference type="OrthoDB" id="8614104at2"/>
<dbReference type="InterPro" id="IPR006528">
    <property type="entry name" value="Phage_head_morphogenesis_dom"/>
</dbReference>
<dbReference type="Proteomes" id="UP000284021">
    <property type="component" value="Unassembled WGS sequence"/>
</dbReference>
<dbReference type="RefSeq" id="WP_119955056.1">
    <property type="nucleotide sequence ID" value="NZ_QYUR01000003.1"/>
</dbReference>
<organism evidence="2 3">
    <name type="scientific">Pseudomonas cavernicola</name>
    <dbReference type="NCBI Taxonomy" id="2320866"/>
    <lineage>
        <taxon>Bacteria</taxon>
        <taxon>Pseudomonadati</taxon>
        <taxon>Pseudomonadota</taxon>
        <taxon>Gammaproteobacteria</taxon>
        <taxon>Pseudomonadales</taxon>
        <taxon>Pseudomonadaceae</taxon>
        <taxon>Pseudomonas</taxon>
    </lineage>
</organism>
<dbReference type="EMBL" id="QYUR01000003">
    <property type="protein sequence ID" value="RJG10924.1"/>
    <property type="molecule type" value="Genomic_DNA"/>
</dbReference>
<protein>
    <recommendedName>
        <fullName evidence="1">Phage head morphogenesis domain-containing protein</fullName>
    </recommendedName>
</protein>
<sequence length="373" mass="41590">MASANQVIEDEGIAHAVSLQQYSLGVVQRMVSLLNRVDAELSAALLMALEQMPAESFSVERMELLLGSVRSINAQAYALVAQELQKDLNELAGYESQWQYDLFERLMPDPVKVRFPIARVSAEQVYAAAMSRPFQGRLLRDWAGGIEADRMTKIRNIIRNGYVEGKTTADIVRQVRGTRAASYADSLINRSRHDLESVVRTAISHTASTARAEFNKANEALIKAVKWLSTLDSHTTKEICVPRDGKLYSATDHKPIGHVMKWLQGPGRAHWNCRSTETPITKSWKELGIPLEEMSPGERASMDGQVPADTTYMQWLARQSAARQDQVLGPERGKLLREGGLSVEDFYTPTGRFLSIAELKGRDAEAFERLEAA</sequence>
<name>A0A418XEG6_9PSED</name>
<evidence type="ECO:0000259" key="1">
    <source>
        <dbReference type="Pfam" id="PF04233"/>
    </source>
</evidence>
<dbReference type="InterPro" id="IPR017029">
    <property type="entry name" value="Phage_head_put"/>
</dbReference>
<comment type="caution">
    <text evidence="2">The sequence shown here is derived from an EMBL/GenBank/DDBJ whole genome shotgun (WGS) entry which is preliminary data.</text>
</comment>
<gene>
    <name evidence="2" type="ORF">D3879_14690</name>
</gene>
<evidence type="ECO:0000313" key="2">
    <source>
        <dbReference type="EMBL" id="RJG10924.1"/>
    </source>
</evidence>
<feature type="domain" description="Phage head morphogenesis" evidence="1">
    <location>
        <begin position="153"/>
        <end position="276"/>
    </location>
</feature>
<reference evidence="2 3" key="1">
    <citation type="submission" date="2018-09" db="EMBL/GenBank/DDBJ databases">
        <authorList>
            <person name="Zhu H."/>
        </authorList>
    </citation>
    <scope>NUCLEOTIDE SEQUENCE [LARGE SCALE GENOMIC DNA]</scope>
    <source>
        <strain evidence="2 3">K1S02-6</strain>
    </source>
</reference>
<keyword evidence="3" id="KW-1185">Reference proteome</keyword>
<accession>A0A418XEG6</accession>
<evidence type="ECO:0000313" key="3">
    <source>
        <dbReference type="Proteomes" id="UP000284021"/>
    </source>
</evidence>
<dbReference type="Pfam" id="PF04233">
    <property type="entry name" value="Phage_Mu_F"/>
    <property type="match status" value="1"/>
</dbReference>
<dbReference type="AlphaFoldDB" id="A0A418XEG6"/>